<dbReference type="EMBL" id="UYYA01001425">
    <property type="protein sequence ID" value="VDM55382.1"/>
    <property type="molecule type" value="Genomic_DNA"/>
</dbReference>
<keyword evidence="1" id="KW-0677">Repeat</keyword>
<dbReference type="InterPro" id="IPR012677">
    <property type="entry name" value="Nucleotide-bd_a/b_plait_sf"/>
</dbReference>
<dbReference type="PROSITE" id="PS50102">
    <property type="entry name" value="RRM"/>
    <property type="match status" value="1"/>
</dbReference>
<evidence type="ECO:0000256" key="1">
    <source>
        <dbReference type="ARBA" id="ARBA00022737"/>
    </source>
</evidence>
<evidence type="ECO:0000313" key="8">
    <source>
        <dbReference type="WBParaSite" id="ACOC_0000379601-mRNA-1"/>
    </source>
</evidence>
<dbReference type="Pfam" id="PF00076">
    <property type="entry name" value="RRM_1"/>
    <property type="match status" value="1"/>
</dbReference>
<feature type="domain" description="RRM" evidence="5">
    <location>
        <begin position="28"/>
        <end position="101"/>
    </location>
</feature>
<organism evidence="8">
    <name type="scientific">Angiostrongylus costaricensis</name>
    <name type="common">Nematode worm</name>
    <dbReference type="NCBI Taxonomy" id="334426"/>
    <lineage>
        <taxon>Eukaryota</taxon>
        <taxon>Metazoa</taxon>
        <taxon>Ecdysozoa</taxon>
        <taxon>Nematoda</taxon>
        <taxon>Chromadorea</taxon>
        <taxon>Rhabditida</taxon>
        <taxon>Rhabditina</taxon>
        <taxon>Rhabditomorpha</taxon>
        <taxon>Strongyloidea</taxon>
        <taxon>Metastrongylidae</taxon>
        <taxon>Angiostrongylus</taxon>
    </lineage>
</organism>
<accession>A0A0R3PHG9</accession>
<dbReference type="InterPro" id="IPR000504">
    <property type="entry name" value="RRM_dom"/>
</dbReference>
<evidence type="ECO:0000313" key="7">
    <source>
        <dbReference type="Proteomes" id="UP000267027"/>
    </source>
</evidence>
<keyword evidence="2 3" id="KW-0694">RNA-binding</keyword>
<dbReference type="InterPro" id="IPR035979">
    <property type="entry name" value="RBD_domain_sf"/>
</dbReference>
<dbReference type="SMART" id="SM00360">
    <property type="entry name" value="RRM"/>
    <property type="match status" value="1"/>
</dbReference>
<dbReference type="Proteomes" id="UP000267027">
    <property type="component" value="Unassembled WGS sequence"/>
</dbReference>
<dbReference type="SUPFAM" id="SSF54928">
    <property type="entry name" value="RNA-binding domain, RBD"/>
    <property type="match status" value="1"/>
</dbReference>
<dbReference type="AlphaFoldDB" id="A0A0R3PHG9"/>
<reference evidence="6 7" key="2">
    <citation type="submission" date="2018-11" db="EMBL/GenBank/DDBJ databases">
        <authorList>
            <consortium name="Pathogen Informatics"/>
        </authorList>
    </citation>
    <scope>NUCLEOTIDE SEQUENCE [LARGE SCALE GENOMIC DNA]</scope>
    <source>
        <strain evidence="6 7">Costa Rica</strain>
    </source>
</reference>
<evidence type="ECO:0000256" key="4">
    <source>
        <dbReference type="SAM" id="MobiDB-lite"/>
    </source>
</evidence>
<proteinExistence type="predicted"/>
<evidence type="ECO:0000259" key="5">
    <source>
        <dbReference type="PROSITE" id="PS50102"/>
    </source>
</evidence>
<name>A0A0R3PHG9_ANGCS</name>
<dbReference type="Gene3D" id="3.30.70.330">
    <property type="match status" value="1"/>
</dbReference>
<sequence>MRVDSRTVYAAPPRDDTPLQDGTPLSSTKLYIRGLSPSATEGDLRKMCAHYGTITSIKPIMVKGLNQCKGYGFVDFESQEAALRAVEMLTRSGIEAQMAKQQDQDPTNLYIANLLSNFNDQMLESALCPMGW</sequence>
<gene>
    <name evidence="6" type="ORF">ACOC_LOCUS3797</name>
</gene>
<dbReference type="OMA" id="ENMFHEY"/>
<keyword evidence="7" id="KW-1185">Reference proteome</keyword>
<dbReference type="OrthoDB" id="271725at2759"/>
<dbReference type="PANTHER" id="PTHR24012">
    <property type="entry name" value="RNA BINDING PROTEIN"/>
    <property type="match status" value="1"/>
</dbReference>
<evidence type="ECO:0000256" key="2">
    <source>
        <dbReference type="ARBA" id="ARBA00022884"/>
    </source>
</evidence>
<reference evidence="8" key="1">
    <citation type="submission" date="2017-02" db="UniProtKB">
        <authorList>
            <consortium name="WormBaseParasite"/>
        </authorList>
    </citation>
    <scope>IDENTIFICATION</scope>
</reference>
<evidence type="ECO:0000256" key="3">
    <source>
        <dbReference type="PROSITE-ProRule" id="PRU00176"/>
    </source>
</evidence>
<evidence type="ECO:0000313" key="6">
    <source>
        <dbReference type="EMBL" id="VDM55382.1"/>
    </source>
</evidence>
<dbReference type="GO" id="GO:0003723">
    <property type="term" value="F:RNA binding"/>
    <property type="evidence" value="ECO:0007669"/>
    <property type="project" value="UniProtKB-UniRule"/>
</dbReference>
<dbReference type="WBParaSite" id="ACOC_0000379601-mRNA-1">
    <property type="protein sequence ID" value="ACOC_0000379601-mRNA-1"/>
    <property type="gene ID" value="ACOC_0000379601"/>
</dbReference>
<feature type="region of interest" description="Disordered" evidence="4">
    <location>
        <begin position="1"/>
        <end position="24"/>
    </location>
</feature>
<protein>
    <submittedName>
        <fullName evidence="8">RRM domain-containing protein</fullName>
    </submittedName>
</protein>